<feature type="compositionally biased region" description="Polar residues" evidence="1">
    <location>
        <begin position="496"/>
        <end position="509"/>
    </location>
</feature>
<name>A0AAD9SPA6_PHOAM</name>
<dbReference type="AlphaFoldDB" id="A0AAD9SPA6"/>
<feature type="region of interest" description="Disordered" evidence="1">
    <location>
        <begin position="321"/>
        <end position="346"/>
    </location>
</feature>
<dbReference type="EMBL" id="JAUJFL010000001">
    <property type="protein sequence ID" value="KAK2614753.1"/>
    <property type="molecule type" value="Genomic_DNA"/>
</dbReference>
<evidence type="ECO:0000313" key="2">
    <source>
        <dbReference type="EMBL" id="KAK2614753.1"/>
    </source>
</evidence>
<keyword evidence="3" id="KW-1185">Reference proteome</keyword>
<reference evidence="2" key="1">
    <citation type="submission" date="2023-06" db="EMBL/GenBank/DDBJ databases">
        <authorList>
            <person name="Noh H."/>
        </authorList>
    </citation>
    <scope>NUCLEOTIDE SEQUENCE</scope>
    <source>
        <strain evidence="2">DUCC20226</strain>
    </source>
</reference>
<comment type="caution">
    <text evidence="2">The sequence shown here is derived from an EMBL/GenBank/DDBJ whole genome shotgun (WGS) entry which is preliminary data.</text>
</comment>
<dbReference type="Proteomes" id="UP001265746">
    <property type="component" value="Unassembled WGS sequence"/>
</dbReference>
<protein>
    <submittedName>
        <fullName evidence="2">Uncharacterized protein</fullName>
    </submittedName>
</protein>
<feature type="compositionally biased region" description="Low complexity" evidence="1">
    <location>
        <begin position="336"/>
        <end position="346"/>
    </location>
</feature>
<sequence>MASTIFITFGDRTVMIARPQAYQDLLRDTRSQYPMIASVQNLVVLFQPLLVNGNLHNQWVQVDPTAYGAVHDGAELFVNVVHPLNKEYILPLPNQSNSNGRFRKQIRRTDGLGNPLPADGEGLNDEVSTSRPRCFSRRYKTSTLSLELERTGGDAFTSGWGGASERFRRSMKLVPNIRDCKEAIGQTVGQSNFYPDEEEEKTADHKPGFHQNQNPPPAPTDAGWYAGTETHVPGVDPNTTSAQHLAGGAEDEGQGKKTTHYHPNRANHKWHAVSTPRDFLGASLESHGYPMPTGSDRDEMHDADQEYSRIAADARTDVVADRAPSTNGGTNHEPLTNGNTTNGNYNIHHQVSQYTRHQDENIRVGAWSPTDPQYDSYERLQYPRMRGYLTPVAGLRPLHDPAQVTYGSPRAKIRGTTSGWTTIGHKRDIWTNNHFQEDDGHEEAQGFAHEADRSGDNHSWYAPPPPNSFNWTTGHREDKGASKHRITRPTVERTNKFQQKQRVQETMSWGSDFWGGPPPKRNNRNIFAPEDSPASRHW</sequence>
<organism evidence="2 3">
    <name type="scientific">Phomopsis amygdali</name>
    <name type="common">Fusicoccum amygdali</name>
    <dbReference type="NCBI Taxonomy" id="1214568"/>
    <lineage>
        <taxon>Eukaryota</taxon>
        <taxon>Fungi</taxon>
        <taxon>Dikarya</taxon>
        <taxon>Ascomycota</taxon>
        <taxon>Pezizomycotina</taxon>
        <taxon>Sordariomycetes</taxon>
        <taxon>Sordariomycetidae</taxon>
        <taxon>Diaporthales</taxon>
        <taxon>Diaporthaceae</taxon>
        <taxon>Diaporthe</taxon>
    </lineage>
</organism>
<feature type="region of interest" description="Disordered" evidence="1">
    <location>
        <begin position="110"/>
        <end position="129"/>
    </location>
</feature>
<feature type="region of interest" description="Disordered" evidence="1">
    <location>
        <begin position="188"/>
        <end position="263"/>
    </location>
</feature>
<feature type="compositionally biased region" description="Polar residues" evidence="1">
    <location>
        <begin position="324"/>
        <end position="334"/>
    </location>
</feature>
<gene>
    <name evidence="2" type="ORF">N8I77_001557</name>
</gene>
<feature type="compositionally biased region" description="Basic and acidic residues" evidence="1">
    <location>
        <begin position="440"/>
        <end position="456"/>
    </location>
</feature>
<feature type="region of interest" description="Disordered" evidence="1">
    <location>
        <begin position="440"/>
        <end position="538"/>
    </location>
</feature>
<accession>A0AAD9SPA6</accession>
<evidence type="ECO:0000313" key="3">
    <source>
        <dbReference type="Proteomes" id="UP001265746"/>
    </source>
</evidence>
<proteinExistence type="predicted"/>
<evidence type="ECO:0000256" key="1">
    <source>
        <dbReference type="SAM" id="MobiDB-lite"/>
    </source>
</evidence>